<dbReference type="InterPro" id="IPR012646">
    <property type="entry name" value="RNA_ligase_DRB0094"/>
</dbReference>
<keyword evidence="2" id="KW-0436">Ligase</keyword>
<dbReference type="SUPFAM" id="SSF56091">
    <property type="entry name" value="DNA ligase/mRNA capping enzyme, catalytic domain"/>
    <property type="match status" value="1"/>
</dbReference>
<gene>
    <name evidence="2" type="ORF">ICL07_32070</name>
</gene>
<evidence type="ECO:0000313" key="3">
    <source>
        <dbReference type="Proteomes" id="UP000659124"/>
    </source>
</evidence>
<dbReference type="Pfam" id="PF21189">
    <property type="entry name" value="PHA02142"/>
    <property type="match status" value="1"/>
</dbReference>
<reference evidence="2 3" key="1">
    <citation type="submission" date="2020-09" db="EMBL/GenBank/DDBJ databases">
        <title>Genome sequences of type strains of Chitinophaga qingshengii and Chitinophaga varians.</title>
        <authorList>
            <person name="Kittiwongwattana C."/>
        </authorList>
    </citation>
    <scope>NUCLEOTIDE SEQUENCE [LARGE SCALE GENOMIC DNA]</scope>
    <source>
        <strain evidence="2 3">JCM 30026</strain>
    </source>
</reference>
<keyword evidence="3" id="KW-1185">Reference proteome</keyword>
<evidence type="ECO:0000259" key="1">
    <source>
        <dbReference type="Pfam" id="PF09414"/>
    </source>
</evidence>
<dbReference type="GO" id="GO:0003972">
    <property type="term" value="F:RNA ligase (ATP) activity"/>
    <property type="evidence" value="ECO:0007669"/>
    <property type="project" value="UniProtKB-EC"/>
</dbReference>
<evidence type="ECO:0000313" key="2">
    <source>
        <dbReference type="EMBL" id="MBC9935059.1"/>
    </source>
</evidence>
<feature type="domain" description="RNA ligase" evidence="1">
    <location>
        <begin position="163"/>
        <end position="325"/>
    </location>
</feature>
<dbReference type="Proteomes" id="UP000659124">
    <property type="component" value="Unassembled WGS sequence"/>
</dbReference>
<name>A0ABR7TX66_9BACT</name>
<dbReference type="InterPro" id="IPR021122">
    <property type="entry name" value="RNA_ligase_dom_REL/Rnl2"/>
</dbReference>
<proteinExistence type="predicted"/>
<accession>A0ABR7TX66</accession>
<dbReference type="Gene3D" id="3.30.470.30">
    <property type="entry name" value="DNA ligase/mRNA capping enzyme"/>
    <property type="match status" value="1"/>
</dbReference>
<dbReference type="EMBL" id="JACVFC010000007">
    <property type="protein sequence ID" value="MBC9935059.1"/>
    <property type="molecule type" value="Genomic_DNA"/>
</dbReference>
<protein>
    <submittedName>
        <fullName evidence="2">RNA ligase (ATP)</fullName>
        <ecNumber evidence="2">6.5.1.3</ecNumber>
    </submittedName>
</protein>
<comment type="caution">
    <text evidence="2">The sequence shown here is derived from an EMBL/GenBank/DDBJ whole genome shotgun (WGS) entry which is preliminary data.</text>
</comment>
<dbReference type="NCBIfam" id="TIGR02306">
    <property type="entry name" value="RNA_lig_DRB0094"/>
    <property type="match status" value="1"/>
</dbReference>
<dbReference type="EC" id="6.5.1.3" evidence="2"/>
<organism evidence="2 3">
    <name type="scientific">Chitinophaga qingshengii</name>
    <dbReference type="NCBI Taxonomy" id="1569794"/>
    <lineage>
        <taxon>Bacteria</taxon>
        <taxon>Pseudomonadati</taxon>
        <taxon>Bacteroidota</taxon>
        <taxon>Chitinophagia</taxon>
        <taxon>Chitinophagales</taxon>
        <taxon>Chitinophagaceae</taxon>
        <taxon>Chitinophaga</taxon>
    </lineage>
</organism>
<sequence>MERKLASVVVIDDLQPIEGADLIEVATVKGWKLVVKKQEFNIGDPAVYCEIDSFLPEKEVFEFLRRTSFRTMAGIPGFRLKTMRMRGQISQGLLLPISVLNGDAYTLGEDVSEKLGIVKYEPPVPAALAGVAKGNFPSFIPKTDEERVQNLSGIYERLKNTIFYITEKLDGSSATFYHRDGEFGVCSRNLDLMETADNTFWKIAHQLDLPAKLAAVGKNIALQGELIGEGIQSNPYCIKAQTVRFFNVFDIDAYAYLPLDAFREMITQLELEHVPILDTAFMLPDTIDELLLAAEGASALSPAGRPVEREGIVIRSIDRSISFKAISNKFLLNER</sequence>
<dbReference type="Pfam" id="PF09414">
    <property type="entry name" value="RNA_ligase"/>
    <property type="match status" value="1"/>
</dbReference>
<dbReference type="RefSeq" id="WP_188092152.1">
    <property type="nucleotide sequence ID" value="NZ_JACVFC010000007.1"/>
</dbReference>